<keyword evidence="3" id="KW-0805">Transcription regulation</keyword>
<evidence type="ECO:0000256" key="4">
    <source>
        <dbReference type="ARBA" id="ARBA00023125"/>
    </source>
</evidence>
<gene>
    <name evidence="8" type="ORF">DAPPUDRAFT_255380</name>
</gene>
<dbReference type="eggNOG" id="KOG4343">
    <property type="taxonomic scope" value="Eukaryota"/>
</dbReference>
<keyword evidence="5" id="KW-0804">Transcription</keyword>
<dbReference type="GO" id="GO:0003677">
    <property type="term" value="F:DNA binding"/>
    <property type="evidence" value="ECO:0007669"/>
    <property type="project" value="UniProtKB-KW"/>
</dbReference>
<protein>
    <submittedName>
        <fullName evidence="8">Uncharacterized protein</fullName>
    </submittedName>
</protein>
<keyword evidence="4" id="KW-0238">DNA-binding</keyword>
<dbReference type="HOGENOM" id="CLU_984370_0_0_1"/>
<comment type="subcellular location">
    <subcellularLocation>
        <location evidence="1">Membrane</location>
        <topology evidence="1">Single-pass membrane protein</topology>
    </subcellularLocation>
</comment>
<evidence type="ECO:0000313" key="8">
    <source>
        <dbReference type="EMBL" id="EFX71717.1"/>
    </source>
</evidence>
<evidence type="ECO:0000313" key="9">
    <source>
        <dbReference type="Proteomes" id="UP000000305"/>
    </source>
</evidence>
<keyword evidence="9" id="KW-1185">Reference proteome</keyword>
<dbReference type="Proteomes" id="UP000000305">
    <property type="component" value="Unassembled WGS sequence"/>
</dbReference>
<sequence length="283" mass="31964">MGLSSPEGALNVEPPTVFQRGAGRSLLWANEESPLFETRSENTSLPMCPMLINLTESSRIDSELRGWFHAPATNVNTPILNSVKPDVELPNGAPSKHELAKVIPHSSEMSSTAYRNYLLTQRNSVVRNHHAQILSKNEIQIYEALPDRYLFAAFFEAIERKNDTFYVVSFSSDHLLLPATEHNNNTVRPRMSLLLPAMPLNQTMQPPSGHVAMMQIDCEVTNTRLLHIREDSIPPFTSDGNRTEDRRPDTGKRAWRKNNKKNQQKVGNFNVLRLPKTALPCLE</sequence>
<feature type="compositionally biased region" description="Basic and acidic residues" evidence="7">
    <location>
        <begin position="241"/>
        <end position="252"/>
    </location>
</feature>
<dbReference type="KEGG" id="dpx:DAPPUDRAFT_255380"/>
<accession>E9H929</accession>
<evidence type="ECO:0000256" key="3">
    <source>
        <dbReference type="ARBA" id="ARBA00023015"/>
    </source>
</evidence>
<dbReference type="PANTHER" id="PTHR46164">
    <property type="entry name" value="ATF6, ISOFORM C"/>
    <property type="match status" value="1"/>
</dbReference>
<dbReference type="EMBL" id="GL732607">
    <property type="protein sequence ID" value="EFX71717.1"/>
    <property type="molecule type" value="Genomic_DNA"/>
</dbReference>
<dbReference type="PANTHER" id="PTHR46164:SF3">
    <property type="entry name" value="ATF6, ISOFORM C"/>
    <property type="match status" value="1"/>
</dbReference>
<dbReference type="InParanoid" id="E9H929"/>
<comment type="similarity">
    <text evidence="2">Belongs to the bZIP family. ATF subfamily.</text>
</comment>
<dbReference type="GO" id="GO:0016020">
    <property type="term" value="C:membrane"/>
    <property type="evidence" value="ECO:0007669"/>
    <property type="project" value="UniProtKB-SubCell"/>
</dbReference>
<organism evidence="8 9">
    <name type="scientific">Daphnia pulex</name>
    <name type="common">Water flea</name>
    <dbReference type="NCBI Taxonomy" id="6669"/>
    <lineage>
        <taxon>Eukaryota</taxon>
        <taxon>Metazoa</taxon>
        <taxon>Ecdysozoa</taxon>
        <taxon>Arthropoda</taxon>
        <taxon>Crustacea</taxon>
        <taxon>Branchiopoda</taxon>
        <taxon>Diplostraca</taxon>
        <taxon>Cladocera</taxon>
        <taxon>Anomopoda</taxon>
        <taxon>Daphniidae</taxon>
        <taxon>Daphnia</taxon>
    </lineage>
</organism>
<proteinExistence type="inferred from homology"/>
<dbReference type="STRING" id="6669.E9H929"/>
<evidence type="ECO:0000256" key="5">
    <source>
        <dbReference type="ARBA" id="ARBA00023163"/>
    </source>
</evidence>
<keyword evidence="6" id="KW-0539">Nucleus</keyword>
<dbReference type="PhylomeDB" id="E9H929"/>
<dbReference type="InterPro" id="IPR051882">
    <property type="entry name" value="ATF_bZIP_TF"/>
</dbReference>
<dbReference type="OrthoDB" id="644067at2759"/>
<dbReference type="AlphaFoldDB" id="E9H929"/>
<evidence type="ECO:0000256" key="7">
    <source>
        <dbReference type="SAM" id="MobiDB-lite"/>
    </source>
</evidence>
<reference evidence="8 9" key="1">
    <citation type="journal article" date="2011" name="Science">
        <title>The ecoresponsive genome of Daphnia pulex.</title>
        <authorList>
            <person name="Colbourne J.K."/>
            <person name="Pfrender M.E."/>
            <person name="Gilbert D."/>
            <person name="Thomas W.K."/>
            <person name="Tucker A."/>
            <person name="Oakley T.H."/>
            <person name="Tokishita S."/>
            <person name="Aerts A."/>
            <person name="Arnold G.J."/>
            <person name="Basu M.K."/>
            <person name="Bauer D.J."/>
            <person name="Caceres C.E."/>
            <person name="Carmel L."/>
            <person name="Casola C."/>
            <person name="Choi J.H."/>
            <person name="Detter J.C."/>
            <person name="Dong Q."/>
            <person name="Dusheyko S."/>
            <person name="Eads B.D."/>
            <person name="Frohlich T."/>
            <person name="Geiler-Samerotte K.A."/>
            <person name="Gerlach D."/>
            <person name="Hatcher P."/>
            <person name="Jogdeo S."/>
            <person name="Krijgsveld J."/>
            <person name="Kriventseva E.V."/>
            <person name="Kultz D."/>
            <person name="Laforsch C."/>
            <person name="Lindquist E."/>
            <person name="Lopez J."/>
            <person name="Manak J.R."/>
            <person name="Muller J."/>
            <person name="Pangilinan J."/>
            <person name="Patwardhan R.P."/>
            <person name="Pitluck S."/>
            <person name="Pritham E.J."/>
            <person name="Rechtsteiner A."/>
            <person name="Rho M."/>
            <person name="Rogozin I.B."/>
            <person name="Sakarya O."/>
            <person name="Salamov A."/>
            <person name="Schaack S."/>
            <person name="Shapiro H."/>
            <person name="Shiga Y."/>
            <person name="Skalitzky C."/>
            <person name="Smith Z."/>
            <person name="Souvorov A."/>
            <person name="Sung W."/>
            <person name="Tang Z."/>
            <person name="Tsuchiya D."/>
            <person name="Tu H."/>
            <person name="Vos H."/>
            <person name="Wang M."/>
            <person name="Wolf Y.I."/>
            <person name="Yamagata H."/>
            <person name="Yamada T."/>
            <person name="Ye Y."/>
            <person name="Shaw J.R."/>
            <person name="Andrews J."/>
            <person name="Crease T.J."/>
            <person name="Tang H."/>
            <person name="Lucas S.M."/>
            <person name="Robertson H.M."/>
            <person name="Bork P."/>
            <person name="Koonin E.V."/>
            <person name="Zdobnov E.M."/>
            <person name="Grigoriev I.V."/>
            <person name="Lynch M."/>
            <person name="Boore J.L."/>
        </authorList>
    </citation>
    <scope>NUCLEOTIDE SEQUENCE [LARGE SCALE GENOMIC DNA]</scope>
</reference>
<evidence type="ECO:0000256" key="1">
    <source>
        <dbReference type="ARBA" id="ARBA00004167"/>
    </source>
</evidence>
<name>E9H929_DAPPU</name>
<evidence type="ECO:0000256" key="6">
    <source>
        <dbReference type="ARBA" id="ARBA00023242"/>
    </source>
</evidence>
<feature type="region of interest" description="Disordered" evidence="7">
    <location>
        <begin position="231"/>
        <end position="254"/>
    </location>
</feature>
<evidence type="ECO:0000256" key="2">
    <source>
        <dbReference type="ARBA" id="ARBA00009050"/>
    </source>
</evidence>